<protein>
    <submittedName>
        <fullName evidence="2">Uncharacterized protein</fullName>
    </submittedName>
</protein>
<dbReference type="EMBL" id="HBIJ01004852">
    <property type="protein sequence ID" value="CAE0362670.1"/>
    <property type="molecule type" value="Transcribed_RNA"/>
</dbReference>
<dbReference type="Gene3D" id="2.30.30.140">
    <property type="match status" value="1"/>
</dbReference>
<feature type="compositionally biased region" description="Basic and acidic residues" evidence="1">
    <location>
        <begin position="555"/>
        <end position="577"/>
    </location>
</feature>
<feature type="compositionally biased region" description="Basic and acidic residues" evidence="1">
    <location>
        <begin position="10"/>
        <end position="20"/>
    </location>
</feature>
<feature type="region of interest" description="Disordered" evidence="1">
    <location>
        <begin position="555"/>
        <end position="655"/>
    </location>
</feature>
<feature type="compositionally biased region" description="Low complexity" evidence="1">
    <location>
        <begin position="718"/>
        <end position="730"/>
    </location>
</feature>
<dbReference type="AlphaFoldDB" id="A0A7S3JU31"/>
<feature type="region of interest" description="Disordered" evidence="1">
    <location>
        <begin position="713"/>
        <end position="741"/>
    </location>
</feature>
<feature type="compositionally biased region" description="Polar residues" evidence="1">
    <location>
        <begin position="957"/>
        <end position="975"/>
    </location>
</feature>
<evidence type="ECO:0000313" key="2">
    <source>
        <dbReference type="EMBL" id="CAE0362670.1"/>
    </source>
</evidence>
<organism evidence="2">
    <name type="scientific">Aureoumbra lagunensis</name>
    <dbReference type="NCBI Taxonomy" id="44058"/>
    <lineage>
        <taxon>Eukaryota</taxon>
        <taxon>Sar</taxon>
        <taxon>Stramenopiles</taxon>
        <taxon>Ochrophyta</taxon>
        <taxon>Pelagophyceae</taxon>
        <taxon>Pelagomonadales</taxon>
        <taxon>Aureoumbra</taxon>
    </lineage>
</organism>
<proteinExistence type="predicted"/>
<feature type="compositionally biased region" description="Low complexity" evidence="1">
    <location>
        <begin position="1153"/>
        <end position="1164"/>
    </location>
</feature>
<feature type="compositionally biased region" description="Polar residues" evidence="1">
    <location>
        <begin position="641"/>
        <end position="652"/>
    </location>
</feature>
<feature type="compositionally biased region" description="Polar residues" evidence="1">
    <location>
        <begin position="609"/>
        <end position="620"/>
    </location>
</feature>
<feature type="compositionally biased region" description="Low complexity" evidence="1">
    <location>
        <begin position="621"/>
        <end position="630"/>
    </location>
</feature>
<sequence length="1164" mass="128703">MEENTEGIEAPEKQEKKEDVSQGIDVTKEANTTVDENLTKKDEEGSIGSETKKKKRKRSGSATTLAKRRRGSLSSIDHPLSRLFQSGFSKGEYVECEWDEENGTPKSWFRATIERCSGKAYDVIYDSGEEELGVTPELMRRPLAILKKIPQVPPTIFLVAKKEGSKFLLQAFTTENELWLEEKDFEFLDQEEERRRIVEDLRVKHRERLEEMQPAELALRLSQRLEDLRRRWPTKRDLKGALALAAGVELEILQAALEENQIDKNDFKALALILDAKPQAEKQWFGLGLKKKRNFSEFFGVAGAAPSAELDQPLVWTASLDAEFLQCDENDEKPLELGTFFSEVTAARARDWALLALFYTDPERVLSARKQLVLNFADSLQWWVDQYDQTATPETIKLLSSAKSIKEIDLNALIEELRPPQRYLQAPDDPIDNKKYLVASTKKQDPTQTAQIPMMNEGTSQDEQDFYVTLWEPLDESEHNLAHYLREAALTIGGGEVAALDMYRNNQTKSEFIISSRKSLLSSLPNRQAALRTLFVEDATKKRISRNKPQILPVREHRQRMASEKARAAIVQKRTDQVESTTTPIPVPQVNNRRGGEKHKSPSSSLPPQQNNKRTKLGTQSEKSSPSTSSFHNDTKHNRIEQQQSMPRKTQSTGDTALDAALAACKPRQRARPMLTNARNGRVLAGPSAPTWDRLAYYVRDYPNWRLQRGVVPPMTKSSSSSSAVAADSDTCNNHSKKKKDQVLDAAEKKAIAALRAVDEAARNAALTAWQYSAIIQARQVSTATTVQRAALDAAKAVAALGGAIADLRDPLPDAFRAPKPKVQPVEKSITVPAVTAPTASLQQFPNTLPNIATTTLMNTSSAGISHPTMSNSATNSFGSFMSPLAPLHLPGTFTTSTTPRLDLTQLGMLPPSFLDLPPPPHLAQGVMFSSVPAKPIAANITTTKTTTTTEKKVSCEQDTSSSLQEDIQMSNKHSFQPPPEDTTSTNSLVVPLYAQSDSSSFKLPPLVPQSRTMHHSNMTFLQPVDTTIPGTMKINTCKEVSPTLAEAEPPVELTLPPQQISDASNALPPVAIKQEAHSKRDDSLLKPSEKTTTRANIVVTGTPRIIDVPVGAPVKMEVDAECSQPLNMASSSRPLPDENERYKERSIPAPSPAISIGISSSLS</sequence>
<accession>A0A7S3JU31</accession>
<name>A0A7S3JU31_9STRA</name>
<feature type="region of interest" description="Disordered" evidence="1">
    <location>
        <begin position="943"/>
        <end position="987"/>
    </location>
</feature>
<evidence type="ECO:0000256" key="1">
    <source>
        <dbReference type="SAM" id="MobiDB-lite"/>
    </source>
</evidence>
<feature type="compositionally biased region" description="Polar residues" evidence="1">
    <location>
        <begin position="578"/>
        <end position="592"/>
    </location>
</feature>
<feature type="region of interest" description="Disordered" evidence="1">
    <location>
        <begin position="1"/>
        <end position="72"/>
    </location>
</feature>
<feature type="compositionally biased region" description="Basic and acidic residues" evidence="1">
    <location>
        <begin position="1136"/>
        <end position="1147"/>
    </location>
</feature>
<reference evidence="2" key="1">
    <citation type="submission" date="2021-01" db="EMBL/GenBank/DDBJ databases">
        <authorList>
            <person name="Corre E."/>
            <person name="Pelletier E."/>
            <person name="Niang G."/>
            <person name="Scheremetjew M."/>
            <person name="Finn R."/>
            <person name="Kale V."/>
            <person name="Holt S."/>
            <person name="Cochrane G."/>
            <person name="Meng A."/>
            <person name="Brown T."/>
            <person name="Cohen L."/>
        </authorList>
    </citation>
    <scope>NUCLEOTIDE SEQUENCE</scope>
    <source>
        <strain evidence="2">CCMP1510</strain>
    </source>
</reference>
<feature type="region of interest" description="Disordered" evidence="1">
    <location>
        <begin position="1126"/>
        <end position="1164"/>
    </location>
</feature>
<gene>
    <name evidence="2" type="ORF">ALAG00032_LOCUS3411</name>
</gene>